<evidence type="ECO:0000313" key="2">
    <source>
        <dbReference type="Proteomes" id="UP000836387"/>
    </source>
</evidence>
<proteinExistence type="predicted"/>
<evidence type="ECO:0000313" key="1">
    <source>
        <dbReference type="EMBL" id="CAG9951841.1"/>
    </source>
</evidence>
<gene>
    <name evidence="1" type="ORF">CRV2_00021053</name>
</gene>
<accession>A0ACA9UEP4</accession>
<reference evidence="1" key="1">
    <citation type="submission" date="2020-04" db="EMBL/GenBank/DDBJ databases">
        <authorList>
            <person name="Broberg M."/>
        </authorList>
    </citation>
    <scope>NUCLEOTIDE SEQUENCE</scope>
</reference>
<dbReference type="EMBL" id="CADEHS020000424">
    <property type="protein sequence ID" value="CAG9951841.1"/>
    <property type="molecule type" value="Genomic_DNA"/>
</dbReference>
<name>A0ACA9UEP4_BIOOC</name>
<reference evidence="1" key="2">
    <citation type="submission" date="2021-10" db="EMBL/GenBank/DDBJ databases">
        <authorList>
            <person name="Piombo E."/>
        </authorList>
    </citation>
    <scope>NUCLEOTIDE SEQUENCE</scope>
</reference>
<dbReference type="Proteomes" id="UP000836387">
    <property type="component" value="Unassembled WGS sequence"/>
</dbReference>
<comment type="caution">
    <text evidence="1">The sequence shown here is derived from an EMBL/GenBank/DDBJ whole genome shotgun (WGS) entry which is preliminary data.</text>
</comment>
<sequence length="308" mass="33860">MSCAAPPIHLDDHSLALQIQLQEVKGQREHQSGKWVEGNPPDYAMAFEMFENEVNEAIALVQDMRIAHSIAIAVDSDAVAIELLTAEEASIAQDREYALSLDEDGGAVRRNTANTFDILNPRGEAIDWDFVLKPAASVVESWATSTTVAGPSGKYVHHQQAALQGLPNIKVGCVVCGDTVPPWVSIRLACGDIYCRPCLKDFFLRAAKDESLFPPRCHRQPIDLSIIEPDLSTDQLNTYKEAEAEFTSIDRVYCAVTECAKYIPEMRRNPDYASCGACGAETYLEKSKAGNPALDVVKWSIDMKVVIT</sequence>
<protein>
    <submittedName>
        <fullName evidence="1">Uncharacterized protein</fullName>
    </submittedName>
</protein>
<keyword evidence="2" id="KW-1185">Reference proteome</keyword>
<organism evidence="1 2">
    <name type="scientific">Clonostachys rosea f. rosea IK726</name>
    <dbReference type="NCBI Taxonomy" id="1349383"/>
    <lineage>
        <taxon>Eukaryota</taxon>
        <taxon>Fungi</taxon>
        <taxon>Dikarya</taxon>
        <taxon>Ascomycota</taxon>
        <taxon>Pezizomycotina</taxon>
        <taxon>Sordariomycetes</taxon>
        <taxon>Hypocreomycetidae</taxon>
        <taxon>Hypocreales</taxon>
        <taxon>Bionectriaceae</taxon>
        <taxon>Clonostachys</taxon>
    </lineage>
</organism>